<dbReference type="EMBL" id="KZ502491">
    <property type="protein sequence ID" value="PKU77629.1"/>
    <property type="molecule type" value="Genomic_DNA"/>
</dbReference>
<name>A0A2I0WPN3_9ASPA</name>
<evidence type="ECO:0000313" key="2">
    <source>
        <dbReference type="EMBL" id="PKU77629.1"/>
    </source>
</evidence>
<feature type="compositionally biased region" description="Basic and acidic residues" evidence="1">
    <location>
        <begin position="129"/>
        <end position="144"/>
    </location>
</feature>
<feature type="region of interest" description="Disordered" evidence="1">
    <location>
        <begin position="1"/>
        <end position="23"/>
    </location>
</feature>
<accession>A0A2I0WPN3</accession>
<reference evidence="2 3" key="1">
    <citation type="journal article" date="2016" name="Sci. Rep.">
        <title>The Dendrobium catenatum Lindl. genome sequence provides insights into polysaccharide synthase, floral development and adaptive evolution.</title>
        <authorList>
            <person name="Zhang G.Q."/>
            <person name="Xu Q."/>
            <person name="Bian C."/>
            <person name="Tsai W.C."/>
            <person name="Yeh C.M."/>
            <person name="Liu K.W."/>
            <person name="Yoshida K."/>
            <person name="Zhang L.S."/>
            <person name="Chang S.B."/>
            <person name="Chen F."/>
            <person name="Shi Y."/>
            <person name="Su Y.Y."/>
            <person name="Zhang Y.Q."/>
            <person name="Chen L.J."/>
            <person name="Yin Y."/>
            <person name="Lin M."/>
            <person name="Huang H."/>
            <person name="Deng H."/>
            <person name="Wang Z.W."/>
            <person name="Zhu S.L."/>
            <person name="Zhao X."/>
            <person name="Deng C."/>
            <person name="Niu S.C."/>
            <person name="Huang J."/>
            <person name="Wang M."/>
            <person name="Liu G.H."/>
            <person name="Yang H.J."/>
            <person name="Xiao X.J."/>
            <person name="Hsiao Y.Y."/>
            <person name="Wu W.L."/>
            <person name="Chen Y.Y."/>
            <person name="Mitsuda N."/>
            <person name="Ohme-Takagi M."/>
            <person name="Luo Y.B."/>
            <person name="Van de Peer Y."/>
            <person name="Liu Z.J."/>
        </authorList>
    </citation>
    <scope>NUCLEOTIDE SEQUENCE [LARGE SCALE GENOMIC DNA]</scope>
    <source>
        <tissue evidence="2">The whole plant</tissue>
    </source>
</reference>
<keyword evidence="3" id="KW-1185">Reference proteome</keyword>
<evidence type="ECO:0000256" key="1">
    <source>
        <dbReference type="SAM" id="MobiDB-lite"/>
    </source>
</evidence>
<feature type="region of interest" description="Disordered" evidence="1">
    <location>
        <begin position="107"/>
        <end position="155"/>
    </location>
</feature>
<organism evidence="2 3">
    <name type="scientific">Dendrobium catenatum</name>
    <dbReference type="NCBI Taxonomy" id="906689"/>
    <lineage>
        <taxon>Eukaryota</taxon>
        <taxon>Viridiplantae</taxon>
        <taxon>Streptophyta</taxon>
        <taxon>Embryophyta</taxon>
        <taxon>Tracheophyta</taxon>
        <taxon>Spermatophyta</taxon>
        <taxon>Magnoliopsida</taxon>
        <taxon>Liliopsida</taxon>
        <taxon>Asparagales</taxon>
        <taxon>Orchidaceae</taxon>
        <taxon>Epidendroideae</taxon>
        <taxon>Malaxideae</taxon>
        <taxon>Dendrobiinae</taxon>
        <taxon>Dendrobium</taxon>
    </lineage>
</organism>
<gene>
    <name evidence="2" type="ORF">MA16_Dca012701</name>
</gene>
<feature type="compositionally biased region" description="Basic and acidic residues" evidence="1">
    <location>
        <begin position="1"/>
        <end position="11"/>
    </location>
</feature>
<evidence type="ECO:0000313" key="3">
    <source>
        <dbReference type="Proteomes" id="UP000233837"/>
    </source>
</evidence>
<dbReference type="AlphaFoldDB" id="A0A2I0WPN3"/>
<reference evidence="2 3" key="2">
    <citation type="journal article" date="2017" name="Nature">
        <title>The Apostasia genome and the evolution of orchids.</title>
        <authorList>
            <person name="Zhang G.Q."/>
            <person name="Liu K.W."/>
            <person name="Li Z."/>
            <person name="Lohaus R."/>
            <person name="Hsiao Y.Y."/>
            <person name="Niu S.C."/>
            <person name="Wang J.Y."/>
            <person name="Lin Y.C."/>
            <person name="Xu Q."/>
            <person name="Chen L.J."/>
            <person name="Yoshida K."/>
            <person name="Fujiwara S."/>
            <person name="Wang Z.W."/>
            <person name="Zhang Y.Q."/>
            <person name="Mitsuda N."/>
            <person name="Wang M."/>
            <person name="Liu G.H."/>
            <person name="Pecoraro L."/>
            <person name="Huang H.X."/>
            <person name="Xiao X.J."/>
            <person name="Lin M."/>
            <person name="Wu X.Y."/>
            <person name="Wu W.L."/>
            <person name="Chen Y.Y."/>
            <person name="Chang S.B."/>
            <person name="Sakamoto S."/>
            <person name="Ohme-Takagi M."/>
            <person name="Yagi M."/>
            <person name="Zeng S.J."/>
            <person name="Shen C.Y."/>
            <person name="Yeh C.M."/>
            <person name="Luo Y.B."/>
            <person name="Tsai W.C."/>
            <person name="Van de Peer Y."/>
            <person name="Liu Z.J."/>
        </authorList>
    </citation>
    <scope>NUCLEOTIDE SEQUENCE [LARGE SCALE GENOMIC DNA]</scope>
    <source>
        <tissue evidence="2">The whole plant</tissue>
    </source>
</reference>
<proteinExistence type="predicted"/>
<dbReference type="Proteomes" id="UP000233837">
    <property type="component" value="Unassembled WGS sequence"/>
</dbReference>
<feature type="region of interest" description="Disordered" evidence="1">
    <location>
        <begin position="50"/>
        <end position="70"/>
    </location>
</feature>
<sequence>MDDISRKDRSVTTRPDPGRIPLAPGRDKTFISRIWLWNLVPTVVGGQLKLKEPQSAGDGGQKRQRGSRSSHPRHYFLIFHISYQRISILPNRTPPYLSSFLTCSGGPRERGSRRFRHTYNGVTASPPRGLRESDNRPRPTRNADSDPMPEIPIQFSHSPGVRFSYKAEGSSARWHRIPPFLFVFPPLLLEVARRSVFAA</sequence>
<protein>
    <submittedName>
        <fullName evidence="2">Uncharacterized protein</fullName>
    </submittedName>
</protein>